<dbReference type="Proteomes" id="UP000002709">
    <property type="component" value="Chromosome"/>
</dbReference>
<feature type="transmembrane region" description="Helical" evidence="1">
    <location>
        <begin position="104"/>
        <end position="125"/>
    </location>
</feature>
<dbReference type="EMBL" id="CP000096">
    <property type="protein sequence ID" value="ABB23651.1"/>
    <property type="molecule type" value="Genomic_DNA"/>
</dbReference>
<evidence type="ECO:0000256" key="1">
    <source>
        <dbReference type="SAM" id="Phobius"/>
    </source>
</evidence>
<dbReference type="KEGG" id="plt:Plut_0778"/>
<name>Q3B4T0_CHLL3</name>
<dbReference type="PANTHER" id="PTHR28008:SF1">
    <property type="entry name" value="DOMAIN PROTEIN, PUTATIVE (AFU_ORTHOLOGUE AFUA_3G10980)-RELATED"/>
    <property type="match status" value="1"/>
</dbReference>
<evidence type="ECO:0000313" key="3">
    <source>
        <dbReference type="EMBL" id="ABB23651.1"/>
    </source>
</evidence>
<gene>
    <name evidence="3" type="ordered locus">Plut_0778</name>
</gene>
<feature type="domain" description="VanZ-like" evidence="2">
    <location>
        <begin position="39"/>
        <end position="124"/>
    </location>
</feature>
<evidence type="ECO:0000259" key="2">
    <source>
        <dbReference type="Pfam" id="PF04892"/>
    </source>
</evidence>
<accession>Q3B4T0</accession>
<dbReference type="InterPro" id="IPR006976">
    <property type="entry name" value="VanZ-like"/>
</dbReference>
<dbReference type="AlphaFoldDB" id="Q3B4T0"/>
<keyword evidence="1" id="KW-1133">Transmembrane helix</keyword>
<dbReference type="RefSeq" id="WP_011357525.1">
    <property type="nucleotide sequence ID" value="NC_007512.1"/>
</dbReference>
<sequence>MNNSLHALMIRVPLWKTLFLPAGRYFTISVWVAVTFIALFPGAHPPVATFNWVDKIEHFIAFSTLAFLFCLFWETSRVRLFLLLLAYGCGIELFQLFIPDHVASLLDILADFFGIVSGLGGIFLLERIIDDRQDEADRLSVR</sequence>
<dbReference type="NCBIfam" id="NF037970">
    <property type="entry name" value="vanZ_1"/>
    <property type="match status" value="1"/>
</dbReference>
<keyword evidence="1" id="KW-0812">Transmembrane</keyword>
<dbReference type="PANTHER" id="PTHR28008">
    <property type="entry name" value="DOMAIN PROTEIN, PUTATIVE (AFU_ORTHOLOGUE AFUA_3G10980)-RELATED"/>
    <property type="match status" value="1"/>
</dbReference>
<feature type="transmembrane region" description="Helical" evidence="1">
    <location>
        <begin position="25"/>
        <end position="44"/>
    </location>
</feature>
<keyword evidence="1" id="KW-0472">Membrane</keyword>
<dbReference type="STRING" id="319225.Plut_0778"/>
<dbReference type="Pfam" id="PF04892">
    <property type="entry name" value="VanZ"/>
    <property type="match status" value="1"/>
</dbReference>
<dbReference type="OrthoDB" id="5356065at2"/>
<dbReference type="HOGENOM" id="CLU_096028_3_5_10"/>
<keyword evidence="4" id="KW-1185">Reference proteome</keyword>
<protein>
    <recommendedName>
        <fullName evidence="2">VanZ-like domain-containing protein</fullName>
    </recommendedName>
</protein>
<proteinExistence type="predicted"/>
<feature type="transmembrane region" description="Helical" evidence="1">
    <location>
        <begin position="80"/>
        <end position="98"/>
    </location>
</feature>
<organism evidence="3 4">
    <name type="scientific">Chlorobium luteolum (strain DSM 273 / BCRC 81028 / 2530)</name>
    <name type="common">Pelodictyon luteolum</name>
    <dbReference type="NCBI Taxonomy" id="319225"/>
    <lineage>
        <taxon>Bacteria</taxon>
        <taxon>Pseudomonadati</taxon>
        <taxon>Chlorobiota</taxon>
        <taxon>Chlorobiia</taxon>
        <taxon>Chlorobiales</taxon>
        <taxon>Chlorobiaceae</taxon>
        <taxon>Chlorobium/Pelodictyon group</taxon>
        <taxon>Pelodictyon</taxon>
    </lineage>
</organism>
<evidence type="ECO:0000313" key="4">
    <source>
        <dbReference type="Proteomes" id="UP000002709"/>
    </source>
</evidence>
<reference evidence="4" key="1">
    <citation type="submission" date="2005-08" db="EMBL/GenBank/DDBJ databases">
        <title>Complete sequence of Pelodictyon luteolum DSM 273.</title>
        <authorList>
            <consortium name="US DOE Joint Genome Institute"/>
            <person name="Copeland A."/>
            <person name="Lucas S."/>
            <person name="Lapidus A."/>
            <person name="Barry K."/>
            <person name="Detter J.C."/>
            <person name="Glavina T."/>
            <person name="Hammon N."/>
            <person name="Israni S."/>
            <person name="Pitluck S."/>
            <person name="Bryant D."/>
            <person name="Schmutz J."/>
            <person name="Larimer F."/>
            <person name="Land M."/>
            <person name="Kyrpides N."/>
            <person name="Ivanova N."/>
            <person name="Richardson P."/>
        </authorList>
    </citation>
    <scope>NUCLEOTIDE SEQUENCE [LARGE SCALE GENOMIC DNA]</scope>
    <source>
        <strain evidence="4">DSM 273 / BCRC 81028 / 2530</strain>
    </source>
</reference>
<feature type="transmembrane region" description="Helical" evidence="1">
    <location>
        <begin position="56"/>
        <end position="73"/>
    </location>
</feature>